<dbReference type="EMBL" id="CAJMWX010000776">
    <property type="protein sequence ID" value="CAE6428765.1"/>
    <property type="molecule type" value="Genomic_DNA"/>
</dbReference>
<dbReference type="SUPFAM" id="SSF48350">
    <property type="entry name" value="GTPase activation domain, GAP"/>
    <property type="match status" value="1"/>
</dbReference>
<protein>
    <recommendedName>
        <fullName evidence="3">Ras-GAP domain-containing protein</fullName>
    </recommendedName>
</protein>
<evidence type="ECO:0000256" key="1">
    <source>
        <dbReference type="ARBA" id="ARBA00022468"/>
    </source>
</evidence>
<reference evidence="4" key="1">
    <citation type="submission" date="2021-01" db="EMBL/GenBank/DDBJ databases">
        <authorList>
            <person name="Kaushik A."/>
        </authorList>
    </citation>
    <scope>NUCLEOTIDE SEQUENCE</scope>
    <source>
        <strain evidence="4">AG4-R118</strain>
    </source>
</reference>
<dbReference type="Proteomes" id="UP000663888">
    <property type="component" value="Unassembled WGS sequence"/>
</dbReference>
<dbReference type="PANTHER" id="PTHR10194">
    <property type="entry name" value="RAS GTPASE-ACTIVATING PROTEINS"/>
    <property type="match status" value="1"/>
</dbReference>
<name>A0A8H2XJS5_9AGAM</name>
<dbReference type="Pfam" id="PF00616">
    <property type="entry name" value="RasGAP"/>
    <property type="match status" value="1"/>
</dbReference>
<evidence type="ECO:0000313" key="4">
    <source>
        <dbReference type="EMBL" id="CAE6428765.1"/>
    </source>
</evidence>
<evidence type="ECO:0000259" key="3">
    <source>
        <dbReference type="PROSITE" id="PS50018"/>
    </source>
</evidence>
<comment type="caution">
    <text evidence="4">The sequence shown here is derived from an EMBL/GenBank/DDBJ whole genome shotgun (WGS) entry which is preliminary data.</text>
</comment>
<dbReference type="PANTHER" id="PTHR10194:SF60">
    <property type="entry name" value="RAS GTPASE-ACTIVATING PROTEIN RASKOL"/>
    <property type="match status" value="1"/>
</dbReference>
<dbReference type="InterPro" id="IPR001936">
    <property type="entry name" value="RasGAP_dom"/>
</dbReference>
<sequence length="936" mass="102860">MPESALDTQRYISLKPPPQHERSFVCTEVELLCGSSSRGTGFKKVRKDKRESNSRGQLEDPPHKLKEERPSTGWLSISRQPSSSFAPGSWRQATCNLRDEGGQATLRLYIEEHLHYSIHVNASFAPYIRIVDPSIHSRRHVLAIYNHISTNTAASSSSTTSASTTTCEPVYLAFRSRDTLNSWFVLLRSFAYPDIRPVPYPVDCAFPQNITYRVWRQLQITIYGGRKFANSHIFGPGYSDGSNSRDCGEKSSDRWEGTLEIFLNGIVVGRTGFKTLPEPAWSAERFIVTDPLMGGGIWAGSDGVENINSPGASPSSSWGSGPQDAARTLLEVRAMRSKSGLFTGAATVSHLSTAPIDLGPFRRGEAVKAWWPGFSQVVNEQDGELDMEIKFDEEIVLPLELYGVMKDILVQRNYFKFWQEITSRIPIPTPIWTHLVSLALYHGTLGPQLSTLVHAEVHDTGTSPTTLFRGNSLLTRVVECAMGILGAHGFLENSIGRIVREICRNRVTFESSVGGTGGANTTTGVVDGADLMVYWLQKMWDSIWGARHECPTELRYLFHQIRTQVEIRWGSSALHADLKYQGISAFLFLRFFTPALLRPDQHGLVVGPPPDGVDKTLKTLAKALQSLANLTVNQREEFTRSTNSFNEENVDAMIDYLTFVSTLSSQRPIVHSVPPSLSSGHSQPPQAHVGISGDPSPELRIRTALQARLPSMSALDRESLPVLPYMTDEARDFAVIASAVVRNARTPNGLVQPLNREIGPMNEALEGLTDGGLGVSNADVGDEHNSEPTDATGSSGQEVQKDVVRFIKACFDVQAEAMRRASPNGTALKKHGRRRRRPTKQDGNPNPDPPEQPMPVRTPSVEESVYGGVEFGVVSSSISTPGAGINAGPGSKAPDFMSSLSVDSSTRPDIFRQPSQNTMSDTKKSKIMRIFGSGRK</sequence>
<feature type="compositionally biased region" description="Polar residues" evidence="2">
    <location>
        <begin position="73"/>
        <end position="89"/>
    </location>
</feature>
<keyword evidence="1" id="KW-0343">GTPase activation</keyword>
<dbReference type="AlphaFoldDB" id="A0A8H2XJS5"/>
<feature type="compositionally biased region" description="Polar residues" evidence="2">
    <location>
        <begin position="788"/>
        <end position="798"/>
    </location>
</feature>
<dbReference type="Gene3D" id="1.10.506.10">
    <property type="entry name" value="GTPase Activation - p120gap, domain 1"/>
    <property type="match status" value="1"/>
</dbReference>
<feature type="compositionally biased region" description="Basic residues" evidence="2">
    <location>
        <begin position="828"/>
        <end position="838"/>
    </location>
</feature>
<feature type="region of interest" description="Disordered" evidence="2">
    <location>
        <begin position="821"/>
        <end position="859"/>
    </location>
</feature>
<dbReference type="PROSITE" id="PS50018">
    <property type="entry name" value="RAS_GTPASE_ACTIV_2"/>
    <property type="match status" value="1"/>
</dbReference>
<evidence type="ECO:0000313" key="5">
    <source>
        <dbReference type="Proteomes" id="UP000663888"/>
    </source>
</evidence>
<proteinExistence type="predicted"/>
<dbReference type="GO" id="GO:0005096">
    <property type="term" value="F:GTPase activator activity"/>
    <property type="evidence" value="ECO:0007669"/>
    <property type="project" value="UniProtKB-KW"/>
</dbReference>
<gene>
    <name evidence="4" type="ORF">RDB_LOCUS32212</name>
</gene>
<evidence type="ECO:0000256" key="2">
    <source>
        <dbReference type="SAM" id="MobiDB-lite"/>
    </source>
</evidence>
<dbReference type="InterPro" id="IPR008936">
    <property type="entry name" value="Rho_GTPase_activation_prot"/>
</dbReference>
<feature type="compositionally biased region" description="Polar residues" evidence="2">
    <location>
        <begin position="898"/>
        <end position="920"/>
    </location>
</feature>
<feature type="region of interest" description="Disordered" evidence="2">
    <location>
        <begin position="765"/>
        <end position="798"/>
    </location>
</feature>
<feature type="region of interest" description="Disordered" evidence="2">
    <location>
        <begin position="671"/>
        <end position="694"/>
    </location>
</feature>
<organism evidence="4 5">
    <name type="scientific">Rhizoctonia solani</name>
    <dbReference type="NCBI Taxonomy" id="456999"/>
    <lineage>
        <taxon>Eukaryota</taxon>
        <taxon>Fungi</taxon>
        <taxon>Dikarya</taxon>
        <taxon>Basidiomycota</taxon>
        <taxon>Agaricomycotina</taxon>
        <taxon>Agaricomycetes</taxon>
        <taxon>Cantharellales</taxon>
        <taxon>Ceratobasidiaceae</taxon>
        <taxon>Rhizoctonia</taxon>
    </lineage>
</organism>
<feature type="region of interest" description="Disordered" evidence="2">
    <location>
        <begin position="881"/>
        <end position="924"/>
    </location>
</feature>
<feature type="compositionally biased region" description="Polar residues" evidence="2">
    <location>
        <begin position="675"/>
        <end position="685"/>
    </location>
</feature>
<feature type="region of interest" description="Disordered" evidence="2">
    <location>
        <begin position="35"/>
        <end position="89"/>
    </location>
</feature>
<feature type="compositionally biased region" description="Basic and acidic residues" evidence="2">
    <location>
        <begin position="48"/>
        <end position="70"/>
    </location>
</feature>
<dbReference type="SMART" id="SM00323">
    <property type="entry name" value="RasGAP"/>
    <property type="match status" value="1"/>
</dbReference>
<accession>A0A8H2XJS5</accession>
<dbReference type="InterPro" id="IPR039360">
    <property type="entry name" value="Ras_GTPase"/>
</dbReference>
<feature type="domain" description="Ras-GAP" evidence="3">
    <location>
        <begin position="427"/>
        <end position="629"/>
    </location>
</feature>